<comment type="caution">
    <text evidence="1">The sequence shown here is derived from an EMBL/GenBank/DDBJ whole genome shotgun (WGS) entry which is preliminary data.</text>
</comment>
<sequence>MSQFFYVDKDGNYLGSWVDAEDPPEPGLISVPAPDSADQIWQFPGWSSSDLLDRMEEDQWRASEMPKAQMNITSIEYGADDIPGTAAQWKAYWLGLRKWTEENPDFPDSSKRPVPPN</sequence>
<evidence type="ECO:0000313" key="1">
    <source>
        <dbReference type="EMBL" id="OIN45960.1"/>
    </source>
</evidence>
<dbReference type="Proteomes" id="UP000182179">
    <property type="component" value="Unassembled WGS sequence"/>
</dbReference>
<organism evidence="1 3">
    <name type="scientific">Pseudomonas costantinii</name>
    <dbReference type="NCBI Taxonomy" id="168469"/>
    <lineage>
        <taxon>Bacteria</taxon>
        <taxon>Pseudomonadati</taxon>
        <taxon>Pseudomonadota</taxon>
        <taxon>Gammaproteobacteria</taxon>
        <taxon>Pseudomonadales</taxon>
        <taxon>Pseudomonadaceae</taxon>
        <taxon>Pseudomonas</taxon>
    </lineage>
</organism>
<evidence type="ECO:0000313" key="2">
    <source>
        <dbReference type="EMBL" id="SEE54448.1"/>
    </source>
</evidence>
<dbReference type="EMBL" id="MDDR01000052">
    <property type="protein sequence ID" value="OIN45960.1"/>
    <property type="molecule type" value="Genomic_DNA"/>
</dbReference>
<dbReference type="RefSeq" id="WP_071486865.1">
    <property type="nucleotide sequence ID" value="NZ_FNTS01000002.1"/>
</dbReference>
<name>A0A1S2UIG4_9PSED</name>
<dbReference type="EMBL" id="FNTS01000002">
    <property type="protein sequence ID" value="SEE54448.1"/>
    <property type="molecule type" value="Genomic_DNA"/>
</dbReference>
<evidence type="ECO:0000313" key="4">
    <source>
        <dbReference type="Proteomes" id="UP000182179"/>
    </source>
</evidence>
<dbReference type="Proteomes" id="UP000181661">
    <property type="component" value="Unassembled WGS sequence"/>
</dbReference>
<dbReference type="OrthoDB" id="7029993at2"/>
<gene>
    <name evidence="1" type="ORF">BFL40_27370</name>
    <name evidence="2" type="ORF">SAMN04515675_6155</name>
</gene>
<proteinExistence type="predicted"/>
<evidence type="ECO:0000313" key="3">
    <source>
        <dbReference type="Proteomes" id="UP000181661"/>
    </source>
</evidence>
<reference evidence="2 4" key="2">
    <citation type="submission" date="2016-10" db="EMBL/GenBank/DDBJ databases">
        <authorList>
            <person name="Varghese N."/>
            <person name="Submissions S."/>
        </authorList>
    </citation>
    <scope>NUCLEOTIDE SEQUENCE [LARGE SCALE GENOMIC DNA]</scope>
    <source>
        <strain evidence="2 4">BS2773</strain>
    </source>
</reference>
<keyword evidence="4" id="KW-1185">Reference proteome</keyword>
<reference evidence="1 3" key="1">
    <citation type="submission" date="2016-08" db="EMBL/GenBank/DDBJ databases">
        <title>Draft genome sequence of Pseudomonas costantinii LMG 22119, type strain isolated from cultivated mushroom (Agaricus bisporus) sporophores.</title>
        <authorList>
            <person name="Tambong J.T."/>
        </authorList>
    </citation>
    <scope>NUCLEOTIDE SEQUENCE [LARGE SCALE GENOMIC DNA]</scope>
    <source>
        <strain evidence="1 3">LMG 22119</strain>
    </source>
</reference>
<accession>A0A1S2UIG4</accession>
<protein>
    <submittedName>
        <fullName evidence="1">Uncharacterized protein</fullName>
    </submittedName>
</protein>
<dbReference type="AlphaFoldDB" id="A0A1S2UIG4"/>